<protein>
    <submittedName>
        <fullName evidence="1">Uncharacterized protein</fullName>
    </submittedName>
</protein>
<keyword evidence="2" id="KW-1185">Reference proteome</keyword>
<dbReference type="Proteomes" id="UP000188184">
    <property type="component" value="Chromosome"/>
</dbReference>
<reference evidence="1 2" key="1">
    <citation type="submission" date="2017-02" db="EMBL/GenBank/DDBJ databases">
        <title>The complete genomic sequence of a novel cold adapted crude oil-degrading bacterium Planococcus qaidamina Y42.</title>
        <authorList>
            <person name="Yang R."/>
        </authorList>
    </citation>
    <scope>NUCLEOTIDE SEQUENCE [LARGE SCALE GENOMIC DNA]</scope>
    <source>
        <strain evidence="1 2">Y42</strain>
    </source>
</reference>
<proteinExistence type="predicted"/>
<evidence type="ECO:0000313" key="2">
    <source>
        <dbReference type="Proteomes" id="UP000188184"/>
    </source>
</evidence>
<gene>
    <name evidence="1" type="ORF">B0X71_02655</name>
</gene>
<dbReference type="OrthoDB" id="8704087at2"/>
<organism evidence="1 2">
    <name type="scientific">Planococcus lenghuensis</name>
    <dbReference type="NCBI Taxonomy" id="2213202"/>
    <lineage>
        <taxon>Bacteria</taxon>
        <taxon>Bacillati</taxon>
        <taxon>Bacillota</taxon>
        <taxon>Bacilli</taxon>
        <taxon>Bacillales</taxon>
        <taxon>Caryophanaceae</taxon>
        <taxon>Planococcus</taxon>
    </lineage>
</organism>
<dbReference type="AlphaFoldDB" id="A0A1Q2KVA6"/>
<name>A0A1Q2KVA6_9BACL</name>
<accession>A0A1Q2KVA6</accession>
<sequence length="257" mass="29799">MVKKTLKAEDYLQHLYVYVNESERFALFSGLTFRQFTSAVRMPENLLLLKHGFEDAAFNMHTRLEFVPYEDYGRLQKSVAAVQHELCWIDFVSEKGVQQLSPAEQAELLYIGHKKEAIRPPFYAALQNEFVYLAAEDGQTVKIYFRNLSRISELIGSLFIQLIRKEENGQSFFRRKPKDLIPDMPADILVAISNQLKDGVLLSLANPEKTKNVIELHVRQAEEISFLDEFGAEISEIVQQQPDLKAVFDRRLKQWKE</sequence>
<dbReference type="RefSeq" id="WP_077588003.1">
    <property type="nucleotide sequence ID" value="NZ_CP019640.1"/>
</dbReference>
<dbReference type="KEGG" id="pmar:B0X71_02655"/>
<dbReference type="EMBL" id="CP019640">
    <property type="protein sequence ID" value="AQQ52131.1"/>
    <property type="molecule type" value="Genomic_DNA"/>
</dbReference>
<evidence type="ECO:0000313" key="1">
    <source>
        <dbReference type="EMBL" id="AQQ52131.1"/>
    </source>
</evidence>